<proteinExistence type="predicted"/>
<name>A0A1H8M7F4_9SPHI</name>
<dbReference type="AlphaFoldDB" id="A0A1H8M7F4"/>
<reference evidence="2" key="1">
    <citation type="submission" date="2016-10" db="EMBL/GenBank/DDBJ databases">
        <authorList>
            <person name="Varghese N."/>
            <person name="Submissions S."/>
        </authorList>
    </citation>
    <scope>NUCLEOTIDE SEQUENCE [LARGE SCALE GENOMIC DNA]</scope>
    <source>
        <strain evidence="2">Gh-48</strain>
    </source>
</reference>
<evidence type="ECO:0000313" key="2">
    <source>
        <dbReference type="Proteomes" id="UP000198942"/>
    </source>
</evidence>
<keyword evidence="2" id="KW-1185">Reference proteome</keyword>
<accession>A0A1H8M7F4</accession>
<organism evidence="1 2">
    <name type="scientific">Mucilaginibacter gossypiicola</name>
    <dbReference type="NCBI Taxonomy" id="551995"/>
    <lineage>
        <taxon>Bacteria</taxon>
        <taxon>Pseudomonadati</taxon>
        <taxon>Bacteroidota</taxon>
        <taxon>Sphingobacteriia</taxon>
        <taxon>Sphingobacteriales</taxon>
        <taxon>Sphingobacteriaceae</taxon>
        <taxon>Mucilaginibacter</taxon>
    </lineage>
</organism>
<protein>
    <submittedName>
        <fullName evidence="1">Major fimbrial subunit protein (FimA)</fullName>
    </submittedName>
</protein>
<dbReference type="STRING" id="551995.SAMN05192574_105425"/>
<dbReference type="EMBL" id="FOCL01000005">
    <property type="protein sequence ID" value="SEO13255.1"/>
    <property type="molecule type" value="Genomic_DNA"/>
</dbReference>
<sequence>MKIVIPKTLLAIGVFTLFSCKKDHKPTPPTNDKLYTLNFNMKSNLATNSVQSKLAVNAADTSLTNNVKKITYLLYDSQGKLKTFLNQDPTFSNFGTITDQAPNGTYYVYFVGNGGVDGESDFLHASVGRSSLDTYYAADTVVVNGANISSNLTMHRLNSLLELNIQDAIPNTISSITVTDAVPYGNLLLKDTTYLAFPNGQLVNQGTTSHTFTNAEKGTTNFKIRMNIFPAQVLHTITINVYATGFTQPIGNPIVIKNVKFIANAKTILSGTVFDKTTNNQNNFHISIEPGWNTTNINL</sequence>
<gene>
    <name evidence="1" type="ORF">SAMN05192574_105425</name>
</gene>
<dbReference type="PROSITE" id="PS51257">
    <property type="entry name" value="PROKAR_LIPOPROTEIN"/>
    <property type="match status" value="1"/>
</dbReference>
<dbReference type="OrthoDB" id="789378at2"/>
<dbReference type="Proteomes" id="UP000198942">
    <property type="component" value="Unassembled WGS sequence"/>
</dbReference>
<dbReference type="RefSeq" id="WP_091212353.1">
    <property type="nucleotide sequence ID" value="NZ_FOCL01000005.1"/>
</dbReference>
<evidence type="ECO:0000313" key="1">
    <source>
        <dbReference type="EMBL" id="SEO13255.1"/>
    </source>
</evidence>